<dbReference type="EMBL" id="FONX01000029">
    <property type="protein sequence ID" value="SFF32201.1"/>
    <property type="molecule type" value="Genomic_DNA"/>
</dbReference>
<accession>A0A1I2HV05</accession>
<feature type="domain" description="AB hydrolase-1" evidence="1">
    <location>
        <begin position="6"/>
        <end position="233"/>
    </location>
</feature>
<evidence type="ECO:0000259" key="1">
    <source>
        <dbReference type="Pfam" id="PF12697"/>
    </source>
</evidence>
<sequence>MADTYVLVHGAWHTGETMEATAQHLRARGHTVHCPTLPGNHPGDGTAPLGLQDAIDGLVQFLESNDLKDVRLVGHSYGGMLLSGAADRVAGRIRRLVYVNAFVPLPGEALCDMVPPHYRSMFEGLAAAGGGGVQLPYEVWRECFINDADAELARSTYAQLHAQPLRCLTDPIALSQPTAALALGKSYLNCREDTALPHSLPWHPRLSERLGLFRYVEASGSHEALFTDPEGLALGIERAGRD</sequence>
<dbReference type="InterPro" id="IPR029058">
    <property type="entry name" value="AB_hydrolase_fold"/>
</dbReference>
<dbReference type="OrthoDB" id="9112061at2"/>
<dbReference type="PANTHER" id="PTHR37017">
    <property type="entry name" value="AB HYDROLASE-1 DOMAIN-CONTAINING PROTEIN-RELATED"/>
    <property type="match status" value="1"/>
</dbReference>
<name>A0A1I2HV05_9BURK</name>
<dbReference type="PANTHER" id="PTHR37017:SF11">
    <property type="entry name" value="ESTERASE_LIPASE_THIOESTERASE DOMAIN-CONTAINING PROTEIN"/>
    <property type="match status" value="1"/>
</dbReference>
<dbReference type="SUPFAM" id="SSF53474">
    <property type="entry name" value="alpha/beta-Hydrolases"/>
    <property type="match status" value="1"/>
</dbReference>
<dbReference type="GO" id="GO:0016787">
    <property type="term" value="F:hydrolase activity"/>
    <property type="evidence" value="ECO:0007669"/>
    <property type="project" value="UniProtKB-KW"/>
</dbReference>
<gene>
    <name evidence="2" type="ORF">SAMN04489711_12912</name>
</gene>
<proteinExistence type="predicted"/>
<dbReference type="InterPro" id="IPR000073">
    <property type="entry name" value="AB_hydrolase_1"/>
</dbReference>
<dbReference type="AlphaFoldDB" id="A0A1I2HV05"/>
<dbReference type="Gene3D" id="3.40.50.1820">
    <property type="entry name" value="alpha/beta hydrolase"/>
    <property type="match status" value="1"/>
</dbReference>
<dbReference type="Pfam" id="PF12697">
    <property type="entry name" value="Abhydrolase_6"/>
    <property type="match status" value="1"/>
</dbReference>
<keyword evidence="2" id="KW-0378">Hydrolase</keyword>
<evidence type="ECO:0000313" key="2">
    <source>
        <dbReference type="EMBL" id="SFF32201.1"/>
    </source>
</evidence>
<reference evidence="3" key="1">
    <citation type="submission" date="2016-10" db="EMBL/GenBank/DDBJ databases">
        <authorList>
            <person name="Varghese N."/>
            <person name="Submissions S."/>
        </authorList>
    </citation>
    <scope>NUCLEOTIDE SEQUENCE [LARGE SCALE GENOMIC DNA]</scope>
    <source>
        <strain evidence="3">DSM 27981</strain>
    </source>
</reference>
<dbReference type="Proteomes" id="UP000199119">
    <property type="component" value="Unassembled WGS sequence"/>
</dbReference>
<keyword evidence="3" id="KW-1185">Reference proteome</keyword>
<dbReference type="RefSeq" id="WP_092942534.1">
    <property type="nucleotide sequence ID" value="NZ_FONX01000029.1"/>
</dbReference>
<evidence type="ECO:0000313" key="3">
    <source>
        <dbReference type="Proteomes" id="UP000199119"/>
    </source>
</evidence>
<organism evidence="2 3">
    <name type="scientific">Paracidovorax wautersii</name>
    <dbReference type="NCBI Taxonomy" id="1177982"/>
    <lineage>
        <taxon>Bacteria</taxon>
        <taxon>Pseudomonadati</taxon>
        <taxon>Pseudomonadota</taxon>
        <taxon>Betaproteobacteria</taxon>
        <taxon>Burkholderiales</taxon>
        <taxon>Comamonadaceae</taxon>
        <taxon>Paracidovorax</taxon>
    </lineage>
</organism>
<dbReference type="InterPro" id="IPR052897">
    <property type="entry name" value="Sec-Metab_Biosynth_Hydrolase"/>
</dbReference>
<dbReference type="STRING" id="1177982.SAMN04489711_12912"/>
<protein>
    <submittedName>
        <fullName evidence="2">Alpha/beta hydrolase family protein</fullName>
    </submittedName>
</protein>